<dbReference type="EMBL" id="MEIS01000088">
    <property type="protein sequence ID" value="PIT56643.1"/>
    <property type="molecule type" value="Genomic_DNA"/>
</dbReference>
<organism evidence="1 2">
    <name type="scientific">Snodgrassella alvi</name>
    <dbReference type="NCBI Taxonomy" id="1196083"/>
    <lineage>
        <taxon>Bacteria</taxon>
        <taxon>Pseudomonadati</taxon>
        <taxon>Pseudomonadota</taxon>
        <taxon>Betaproteobacteria</taxon>
        <taxon>Neisseriales</taxon>
        <taxon>Neisseriaceae</taxon>
        <taxon>Snodgrassella</taxon>
    </lineage>
</organism>
<sequence>MLRTLNPNIDERKLKLGKVLKYQKASRRRVISGWQSISTAVIASRYNGNRDKKYAEKLDYVLKHLRRNG</sequence>
<name>A0A2N9XZD5_9NEIS</name>
<comment type="caution">
    <text evidence="1">The sequence shown here is derived from an EMBL/GenBank/DDBJ whole genome shotgun (WGS) entry which is preliminary data.</text>
</comment>
<gene>
    <name evidence="1" type="ORF">BHC49_04355</name>
</gene>
<protein>
    <submittedName>
        <fullName evidence="1">Uncharacterized protein</fullName>
    </submittedName>
</protein>
<reference evidence="1" key="1">
    <citation type="journal article" date="2017" name="MBio">
        <title>Type VI secretion-mediated competition in the bee gut microbiome.</title>
        <authorList>
            <person name="Steele M.I."/>
            <person name="Kwong W.K."/>
            <person name="Powell J.E."/>
            <person name="Whiteley M."/>
            <person name="Moran N.A."/>
        </authorList>
    </citation>
    <scope>NUCLEOTIDE SEQUENCE [LARGE SCALE GENOMIC DNA]</scope>
    <source>
        <strain evidence="1">Nev3CBA3</strain>
    </source>
</reference>
<proteinExistence type="predicted"/>
<accession>A0A2N9XZD5</accession>
<evidence type="ECO:0000313" key="2">
    <source>
        <dbReference type="Proteomes" id="UP000229434"/>
    </source>
</evidence>
<evidence type="ECO:0000313" key="1">
    <source>
        <dbReference type="EMBL" id="PIT56643.1"/>
    </source>
</evidence>
<dbReference type="AlphaFoldDB" id="A0A2N9XZD5"/>
<dbReference type="Proteomes" id="UP000229434">
    <property type="component" value="Unassembled WGS sequence"/>
</dbReference>